<keyword evidence="3" id="KW-0677">Repeat</keyword>
<evidence type="ECO:0000256" key="1">
    <source>
        <dbReference type="ARBA" id="ARBA00004141"/>
    </source>
</evidence>
<dbReference type="InterPro" id="IPR046342">
    <property type="entry name" value="CBS_dom_sf"/>
</dbReference>
<evidence type="ECO:0000256" key="6">
    <source>
        <dbReference type="ARBA" id="ARBA00023136"/>
    </source>
</evidence>
<dbReference type="PROSITE" id="PS51371">
    <property type="entry name" value="CBS"/>
    <property type="match status" value="2"/>
</dbReference>
<comment type="subcellular location">
    <subcellularLocation>
        <location evidence="1">Membrane</location>
        <topology evidence="1">Multi-pass membrane protein</topology>
    </subcellularLocation>
</comment>
<dbReference type="EMBL" id="JBHTJL010000009">
    <property type="protein sequence ID" value="MFD1062495.1"/>
    <property type="molecule type" value="Genomic_DNA"/>
</dbReference>
<evidence type="ECO:0000313" key="13">
    <source>
        <dbReference type="Proteomes" id="UP001597013"/>
    </source>
</evidence>
<dbReference type="Gene3D" id="3.10.580.10">
    <property type="entry name" value="CBS-domain"/>
    <property type="match status" value="1"/>
</dbReference>
<dbReference type="PANTHER" id="PTHR22777">
    <property type="entry name" value="HEMOLYSIN-RELATED"/>
    <property type="match status" value="1"/>
</dbReference>
<keyword evidence="5 7" id="KW-0129">CBS domain</keyword>
<dbReference type="Proteomes" id="UP001597013">
    <property type="component" value="Unassembled WGS sequence"/>
</dbReference>
<dbReference type="InterPro" id="IPR000644">
    <property type="entry name" value="CBS_dom"/>
</dbReference>
<evidence type="ECO:0000256" key="5">
    <source>
        <dbReference type="ARBA" id="ARBA00023122"/>
    </source>
</evidence>
<feature type="domain" description="CBS" evidence="10">
    <location>
        <begin position="268"/>
        <end position="326"/>
    </location>
</feature>
<dbReference type="PROSITE" id="PS51846">
    <property type="entry name" value="CNNM"/>
    <property type="match status" value="1"/>
</dbReference>
<dbReference type="RefSeq" id="WP_386128407.1">
    <property type="nucleotide sequence ID" value="NZ_JBHTJL010000009.1"/>
</dbReference>
<dbReference type="PANTHER" id="PTHR22777:SF4">
    <property type="entry name" value="UPF0053 PROTEIN SLL1254"/>
    <property type="match status" value="1"/>
</dbReference>
<evidence type="ECO:0000256" key="4">
    <source>
        <dbReference type="ARBA" id="ARBA00022989"/>
    </source>
</evidence>
<dbReference type="Pfam" id="PF00571">
    <property type="entry name" value="CBS"/>
    <property type="match status" value="1"/>
</dbReference>
<dbReference type="InterPro" id="IPR044751">
    <property type="entry name" value="Ion_transp-like_CBS"/>
</dbReference>
<dbReference type="Pfam" id="PF01595">
    <property type="entry name" value="CNNM"/>
    <property type="match status" value="1"/>
</dbReference>
<protein>
    <submittedName>
        <fullName evidence="12">CNNM domain-containing protein</fullName>
    </submittedName>
</protein>
<keyword evidence="6 8" id="KW-0472">Membrane</keyword>
<reference evidence="13" key="1">
    <citation type="journal article" date="2019" name="Int. J. Syst. Evol. Microbiol.">
        <title>The Global Catalogue of Microorganisms (GCM) 10K type strain sequencing project: providing services to taxonomists for standard genome sequencing and annotation.</title>
        <authorList>
            <consortium name="The Broad Institute Genomics Platform"/>
            <consortium name="The Broad Institute Genome Sequencing Center for Infectious Disease"/>
            <person name="Wu L."/>
            <person name="Ma J."/>
        </authorList>
    </citation>
    <scope>NUCLEOTIDE SEQUENCE [LARGE SCALE GENOMIC DNA]</scope>
    <source>
        <strain evidence="13">CCUG 62215</strain>
    </source>
</reference>
<dbReference type="InterPro" id="IPR002550">
    <property type="entry name" value="CNNM"/>
</dbReference>
<keyword evidence="13" id="KW-1185">Reference proteome</keyword>
<dbReference type="SUPFAM" id="SSF54631">
    <property type="entry name" value="CBS-domain pair"/>
    <property type="match status" value="1"/>
</dbReference>
<organism evidence="12 13">
    <name type="scientific">Winogradskyella litorisediminis</name>
    <dbReference type="NCBI Taxonomy" id="1156618"/>
    <lineage>
        <taxon>Bacteria</taxon>
        <taxon>Pseudomonadati</taxon>
        <taxon>Bacteroidota</taxon>
        <taxon>Flavobacteriia</taxon>
        <taxon>Flavobacteriales</taxon>
        <taxon>Flavobacteriaceae</taxon>
        <taxon>Winogradskyella</taxon>
    </lineage>
</organism>
<feature type="domain" description="CBS" evidence="10">
    <location>
        <begin position="203"/>
        <end position="264"/>
    </location>
</feature>
<evidence type="ECO:0000256" key="8">
    <source>
        <dbReference type="PROSITE-ProRule" id="PRU01193"/>
    </source>
</evidence>
<accession>A0ABW3N7R6</accession>
<gene>
    <name evidence="12" type="ORF">ACFQ1Q_04495</name>
</gene>
<comment type="caution">
    <text evidence="12">The sequence shown here is derived from an EMBL/GenBank/DDBJ whole genome shotgun (WGS) entry which is preliminary data.</text>
</comment>
<evidence type="ECO:0000256" key="3">
    <source>
        <dbReference type="ARBA" id="ARBA00022737"/>
    </source>
</evidence>
<keyword evidence="4 8" id="KW-1133">Transmembrane helix</keyword>
<evidence type="ECO:0000259" key="11">
    <source>
        <dbReference type="PROSITE" id="PS51846"/>
    </source>
</evidence>
<feature type="transmembrane region" description="Helical" evidence="9">
    <location>
        <begin position="6"/>
        <end position="28"/>
    </location>
</feature>
<feature type="transmembrane region" description="Helical" evidence="9">
    <location>
        <begin position="89"/>
        <end position="110"/>
    </location>
</feature>
<dbReference type="SMART" id="SM00116">
    <property type="entry name" value="CBS"/>
    <property type="match status" value="1"/>
</dbReference>
<evidence type="ECO:0000313" key="12">
    <source>
        <dbReference type="EMBL" id="MFD1062495.1"/>
    </source>
</evidence>
<evidence type="ECO:0000256" key="2">
    <source>
        <dbReference type="ARBA" id="ARBA00022692"/>
    </source>
</evidence>
<name>A0ABW3N7R6_9FLAO</name>
<feature type="transmembrane region" description="Helical" evidence="9">
    <location>
        <begin position="58"/>
        <end position="77"/>
    </location>
</feature>
<evidence type="ECO:0000259" key="10">
    <source>
        <dbReference type="PROSITE" id="PS51371"/>
    </source>
</evidence>
<dbReference type="CDD" id="cd04590">
    <property type="entry name" value="CBS_pair_CorC_HlyC_assoc"/>
    <property type="match status" value="1"/>
</dbReference>
<keyword evidence="2 8" id="KW-0812">Transmembrane</keyword>
<sequence length="358" mass="39869">MGLLIFYALISIFFSFLCSILEAVLLSITPTFLNLKKNEGKAYASDLESLKKDVDRPLIAILTLNTIAHTVGAILVGKQAETLYGDGDSYGVFIVSAVMTFLILVASEIIPKTIGATYWRGLANFTTKALHVLIFPLKWTGILWLMQLTTKLIGGKGHGSVLSREGFVAMTEIAHEEGVFEESESKVIKNLLNFKDVQAKDVMTPRTVMKTENEVMTVEDFFNANSNIRFSRIPVYTENSDNISGLVLKDDVFKEMAFGNGGKLLSELKRDIIIVNRTLPIPKLFEQLVESRNHMALVVDEYGSVSGLVTMEDVIETLLGLEIMDESDNVSDLQMLARKSWETRAKRLGIIEDENTDE</sequence>
<evidence type="ECO:0000256" key="7">
    <source>
        <dbReference type="PROSITE-ProRule" id="PRU00703"/>
    </source>
</evidence>
<evidence type="ECO:0000256" key="9">
    <source>
        <dbReference type="SAM" id="Phobius"/>
    </source>
</evidence>
<feature type="domain" description="CNNM transmembrane" evidence="11">
    <location>
        <begin position="1"/>
        <end position="184"/>
    </location>
</feature>
<proteinExistence type="predicted"/>